<feature type="domain" description="Major facilitator superfamily (MFS) profile" evidence="7">
    <location>
        <begin position="1"/>
        <end position="418"/>
    </location>
</feature>
<feature type="transmembrane region" description="Helical" evidence="6">
    <location>
        <begin position="230"/>
        <end position="253"/>
    </location>
</feature>
<feature type="transmembrane region" description="Helical" evidence="6">
    <location>
        <begin position="109"/>
        <end position="128"/>
    </location>
</feature>
<name>A0AAD5V9F2_9APHY</name>
<dbReference type="GO" id="GO:0005886">
    <property type="term" value="C:plasma membrane"/>
    <property type="evidence" value="ECO:0007669"/>
    <property type="project" value="TreeGrafter"/>
</dbReference>
<keyword evidence="2 6" id="KW-0812">Transmembrane</keyword>
<feature type="transmembrane region" description="Helical" evidence="6">
    <location>
        <begin position="134"/>
        <end position="154"/>
    </location>
</feature>
<feature type="transmembrane region" description="Helical" evidence="6">
    <location>
        <begin position="259"/>
        <end position="279"/>
    </location>
</feature>
<feature type="transmembrane region" description="Helical" evidence="6">
    <location>
        <begin position="320"/>
        <end position="343"/>
    </location>
</feature>
<feature type="transmembrane region" description="Helical" evidence="6">
    <location>
        <begin position="286"/>
        <end position="308"/>
    </location>
</feature>
<organism evidence="8 9">
    <name type="scientific">Meripilus lineatus</name>
    <dbReference type="NCBI Taxonomy" id="2056292"/>
    <lineage>
        <taxon>Eukaryota</taxon>
        <taxon>Fungi</taxon>
        <taxon>Dikarya</taxon>
        <taxon>Basidiomycota</taxon>
        <taxon>Agaricomycotina</taxon>
        <taxon>Agaricomycetes</taxon>
        <taxon>Polyporales</taxon>
        <taxon>Meripilaceae</taxon>
        <taxon>Meripilus</taxon>
    </lineage>
</organism>
<proteinExistence type="predicted"/>
<dbReference type="Gene3D" id="1.20.1250.20">
    <property type="entry name" value="MFS general substrate transporter like domains"/>
    <property type="match status" value="1"/>
</dbReference>
<evidence type="ECO:0000256" key="1">
    <source>
        <dbReference type="ARBA" id="ARBA00004141"/>
    </source>
</evidence>
<feature type="transmembrane region" description="Helical" evidence="6">
    <location>
        <begin position="44"/>
        <end position="62"/>
    </location>
</feature>
<gene>
    <name evidence="8" type="ORF">NLI96_g3175</name>
</gene>
<dbReference type="AlphaFoldDB" id="A0AAD5V9F2"/>
<evidence type="ECO:0000256" key="2">
    <source>
        <dbReference type="ARBA" id="ARBA00022692"/>
    </source>
</evidence>
<feature type="transmembrane region" description="Helical" evidence="6">
    <location>
        <begin position="12"/>
        <end position="32"/>
    </location>
</feature>
<evidence type="ECO:0000313" key="8">
    <source>
        <dbReference type="EMBL" id="KAJ3487951.1"/>
    </source>
</evidence>
<comment type="caution">
    <text evidence="8">The sequence shown here is derived from an EMBL/GenBank/DDBJ whole genome shotgun (WGS) entry which is preliminary data.</text>
</comment>
<dbReference type="InterPro" id="IPR020846">
    <property type="entry name" value="MFS_dom"/>
</dbReference>
<keyword evidence="3 6" id="KW-1133">Transmembrane helix</keyword>
<reference evidence="8" key="1">
    <citation type="submission" date="2022-07" db="EMBL/GenBank/DDBJ databases">
        <title>Genome Sequence of Physisporinus lineatus.</title>
        <authorList>
            <person name="Buettner E."/>
        </authorList>
    </citation>
    <scope>NUCLEOTIDE SEQUENCE</scope>
    <source>
        <strain evidence="8">VT162</strain>
    </source>
</reference>
<accession>A0AAD5V9F2</accession>
<feature type="transmembrane region" description="Helical" evidence="6">
    <location>
        <begin position="393"/>
        <end position="416"/>
    </location>
</feature>
<evidence type="ECO:0000256" key="3">
    <source>
        <dbReference type="ARBA" id="ARBA00022989"/>
    </source>
</evidence>
<dbReference type="Proteomes" id="UP001212997">
    <property type="component" value="Unassembled WGS sequence"/>
</dbReference>
<dbReference type="PRINTS" id="PR01036">
    <property type="entry name" value="TCRTETB"/>
</dbReference>
<protein>
    <recommendedName>
        <fullName evidence="7">Major facilitator superfamily (MFS) profile domain-containing protein</fullName>
    </recommendedName>
</protein>
<sequence length="449" mass="48046">MSWLISGRAIQGAGGGAIFSLSSIIISDFIPLRERGAYQGATGLVWTIAAGIGPMVGGALATRGDWRWLFYLNLPISGVAFGLVLVFLRLRTPPGTLREKLSKVDWVGNAIITGSSAACVIALTWGGVQYPWTSAHVLAPLIIGCLGICTFLYYEYKYAQYPLVPFTLLSNRTSLSGYDIHAPHAVPSLILSTIRYVQTFINPIQFVAIIFFLPAYFQACFAVSPIRSGVLALSICTSIGPSVVAAGASITIFKKYRPQLWIGWVLAVIGMGSLSTLRADSSLAHYAVLPMVLAIGAGIIYAATYFPVLAPLPVAENAHALAFFAYLRSFAAVWGVTIGAVVLQNELNKRVPADLLRELPGGTSAVYSAIPFINSLPDELKIPLRVAFADSIAVIWEVMAGIAGIGLIASFFMEALPLHTQVDERWGLEGGPDEIGLKEQPTANRLSAA</sequence>
<dbReference type="InterPro" id="IPR036259">
    <property type="entry name" value="MFS_trans_sf"/>
</dbReference>
<dbReference type="PANTHER" id="PTHR23501:SF102">
    <property type="entry name" value="DRUG TRANSPORTER, PUTATIVE (AFU_ORTHOLOGUE AFUA_3G08530)-RELATED"/>
    <property type="match status" value="1"/>
</dbReference>
<feature type="region of interest" description="Disordered" evidence="5">
    <location>
        <begin position="430"/>
        <end position="449"/>
    </location>
</feature>
<keyword evidence="9" id="KW-1185">Reference proteome</keyword>
<evidence type="ECO:0000313" key="9">
    <source>
        <dbReference type="Proteomes" id="UP001212997"/>
    </source>
</evidence>
<dbReference type="InterPro" id="IPR011701">
    <property type="entry name" value="MFS"/>
</dbReference>
<comment type="subcellular location">
    <subcellularLocation>
        <location evidence="1">Membrane</location>
        <topology evidence="1">Multi-pass membrane protein</topology>
    </subcellularLocation>
</comment>
<evidence type="ECO:0000256" key="5">
    <source>
        <dbReference type="SAM" id="MobiDB-lite"/>
    </source>
</evidence>
<evidence type="ECO:0000256" key="4">
    <source>
        <dbReference type="ARBA" id="ARBA00023136"/>
    </source>
</evidence>
<feature type="transmembrane region" description="Helical" evidence="6">
    <location>
        <begin position="68"/>
        <end position="88"/>
    </location>
</feature>
<feature type="transmembrane region" description="Helical" evidence="6">
    <location>
        <begin position="203"/>
        <end position="223"/>
    </location>
</feature>
<dbReference type="PANTHER" id="PTHR23501">
    <property type="entry name" value="MAJOR FACILITATOR SUPERFAMILY"/>
    <property type="match status" value="1"/>
</dbReference>
<keyword evidence="4 6" id="KW-0472">Membrane</keyword>
<evidence type="ECO:0000256" key="6">
    <source>
        <dbReference type="SAM" id="Phobius"/>
    </source>
</evidence>
<evidence type="ECO:0000259" key="7">
    <source>
        <dbReference type="PROSITE" id="PS50850"/>
    </source>
</evidence>
<dbReference type="GO" id="GO:0022857">
    <property type="term" value="F:transmembrane transporter activity"/>
    <property type="evidence" value="ECO:0007669"/>
    <property type="project" value="InterPro"/>
</dbReference>
<dbReference type="Pfam" id="PF07690">
    <property type="entry name" value="MFS_1"/>
    <property type="match status" value="1"/>
</dbReference>
<dbReference type="PROSITE" id="PS50850">
    <property type="entry name" value="MFS"/>
    <property type="match status" value="1"/>
</dbReference>
<dbReference type="SUPFAM" id="SSF103473">
    <property type="entry name" value="MFS general substrate transporter"/>
    <property type="match status" value="1"/>
</dbReference>
<dbReference type="EMBL" id="JANAWD010000078">
    <property type="protein sequence ID" value="KAJ3487951.1"/>
    <property type="molecule type" value="Genomic_DNA"/>
</dbReference>